<feature type="region of interest" description="Disordered" evidence="1">
    <location>
        <begin position="1"/>
        <end position="38"/>
    </location>
</feature>
<reference evidence="2 3" key="1">
    <citation type="submission" date="2015-10" db="EMBL/GenBank/DDBJ databases">
        <title>Draft genome sequence of Streptomyces griseoruber DSM 40281, type strain for the species Streptomyces griseoruber.</title>
        <authorList>
            <person name="Ruckert C."/>
            <person name="Winkler A."/>
            <person name="Kalinowski J."/>
            <person name="Kampfer P."/>
            <person name="Glaeser S."/>
        </authorList>
    </citation>
    <scope>NUCLEOTIDE SEQUENCE [LARGE SCALE GENOMIC DNA]</scope>
    <source>
        <strain evidence="2 3">DSM 40281</strain>
    </source>
</reference>
<protein>
    <submittedName>
        <fullName evidence="2">Uncharacterized protein</fullName>
    </submittedName>
</protein>
<comment type="caution">
    <text evidence="2">The sequence shown here is derived from an EMBL/GenBank/DDBJ whole genome shotgun (WGS) entry which is preliminary data.</text>
</comment>
<evidence type="ECO:0000313" key="2">
    <source>
        <dbReference type="EMBL" id="KUN76326.1"/>
    </source>
</evidence>
<name>A0A101SLW5_9ACTN</name>
<proteinExistence type="predicted"/>
<dbReference type="EMBL" id="LMWW01000066">
    <property type="protein sequence ID" value="KUN76326.1"/>
    <property type="molecule type" value="Genomic_DNA"/>
</dbReference>
<gene>
    <name evidence="2" type="ORF">AQJ64_37745</name>
</gene>
<dbReference type="AlphaFoldDB" id="A0A101SLW5"/>
<feature type="region of interest" description="Disordered" evidence="1">
    <location>
        <begin position="51"/>
        <end position="74"/>
    </location>
</feature>
<sequence>MRGPDGEHLGQLPRAQRVALGDPAQHRDGGPVQRYARHGDQPVVLTGADAQIGDAGEGPFDLDHCGRGGRHGGR</sequence>
<evidence type="ECO:0000256" key="1">
    <source>
        <dbReference type="SAM" id="MobiDB-lite"/>
    </source>
</evidence>
<evidence type="ECO:0000313" key="3">
    <source>
        <dbReference type="Proteomes" id="UP000052982"/>
    </source>
</evidence>
<accession>A0A101SLW5</accession>
<keyword evidence="3" id="KW-1185">Reference proteome</keyword>
<organism evidence="2 3">
    <name type="scientific">Streptomyces griseoruber</name>
    <dbReference type="NCBI Taxonomy" id="1943"/>
    <lineage>
        <taxon>Bacteria</taxon>
        <taxon>Bacillati</taxon>
        <taxon>Actinomycetota</taxon>
        <taxon>Actinomycetes</taxon>
        <taxon>Kitasatosporales</taxon>
        <taxon>Streptomycetaceae</taxon>
        <taxon>Streptomyces</taxon>
    </lineage>
</organism>
<dbReference type="Proteomes" id="UP000052982">
    <property type="component" value="Unassembled WGS sequence"/>
</dbReference>